<keyword evidence="5 10" id="KW-0547">Nucleotide-binding</keyword>
<dbReference type="InterPro" id="IPR033931">
    <property type="entry name" value="PDK1-typ_PH"/>
</dbReference>
<proteinExistence type="predicted"/>
<evidence type="ECO:0000256" key="10">
    <source>
        <dbReference type="PROSITE-ProRule" id="PRU10141"/>
    </source>
</evidence>
<dbReference type="InterPro" id="IPR011993">
    <property type="entry name" value="PH-like_dom_sf"/>
</dbReference>
<dbReference type="SUPFAM" id="SSF50729">
    <property type="entry name" value="PH domain-like"/>
    <property type="match status" value="1"/>
</dbReference>
<keyword evidence="7 10" id="KW-0067">ATP-binding</keyword>
<protein>
    <recommendedName>
        <fullName evidence="1">non-specific serine/threonine protein kinase</fullName>
        <ecNumber evidence="1">2.7.11.1</ecNumber>
    </recommendedName>
</protein>
<evidence type="ECO:0000259" key="12">
    <source>
        <dbReference type="PROSITE" id="PS50011"/>
    </source>
</evidence>
<dbReference type="GO" id="GO:0007010">
    <property type="term" value="P:cytoskeleton organization"/>
    <property type="evidence" value="ECO:0007669"/>
    <property type="project" value="UniProtKB-ARBA"/>
</dbReference>
<dbReference type="PANTHER" id="PTHR24356">
    <property type="entry name" value="SERINE/THREONINE-PROTEIN KINASE"/>
    <property type="match status" value="1"/>
</dbReference>
<dbReference type="PANTHER" id="PTHR24356:SF163">
    <property type="entry name" value="3-PHOSPHOINOSITIDE-DEPENDENT PROTEIN KINASE 1-RELATED"/>
    <property type="match status" value="1"/>
</dbReference>
<name>L8HAN3_ACACF</name>
<evidence type="ECO:0000256" key="7">
    <source>
        <dbReference type="ARBA" id="ARBA00022840"/>
    </source>
</evidence>
<dbReference type="KEGG" id="acan:ACA1_250810"/>
<evidence type="ECO:0000256" key="8">
    <source>
        <dbReference type="ARBA" id="ARBA00047899"/>
    </source>
</evidence>
<evidence type="ECO:0000256" key="5">
    <source>
        <dbReference type="ARBA" id="ARBA00022741"/>
    </source>
</evidence>
<reference evidence="13 14" key="1">
    <citation type="journal article" date="2013" name="Genome Biol.">
        <title>Genome of Acanthamoeba castellanii highlights extensive lateral gene transfer and early evolution of tyrosine kinase signaling.</title>
        <authorList>
            <person name="Clarke M."/>
            <person name="Lohan A.J."/>
            <person name="Liu B."/>
            <person name="Lagkouvardos I."/>
            <person name="Roy S."/>
            <person name="Zafar N."/>
            <person name="Bertelli C."/>
            <person name="Schilde C."/>
            <person name="Kianianmomeni A."/>
            <person name="Burglin T.R."/>
            <person name="Frech C."/>
            <person name="Turcotte B."/>
            <person name="Kopec K.O."/>
            <person name="Synnott J.M."/>
            <person name="Choo C."/>
            <person name="Paponov I."/>
            <person name="Finkler A."/>
            <person name="Soon Heng Tan C."/>
            <person name="Hutchins A.P."/>
            <person name="Weinmeier T."/>
            <person name="Rattei T."/>
            <person name="Chu J.S."/>
            <person name="Gimenez G."/>
            <person name="Irimia M."/>
            <person name="Rigden D.J."/>
            <person name="Fitzpatrick D.A."/>
            <person name="Lorenzo-Morales J."/>
            <person name="Bateman A."/>
            <person name="Chiu C.H."/>
            <person name="Tang P."/>
            <person name="Hegemann P."/>
            <person name="Fromm H."/>
            <person name="Raoult D."/>
            <person name="Greub G."/>
            <person name="Miranda-Saavedra D."/>
            <person name="Chen N."/>
            <person name="Nash P."/>
            <person name="Ginger M.L."/>
            <person name="Horn M."/>
            <person name="Schaap P."/>
            <person name="Caler L."/>
            <person name="Loftus B."/>
        </authorList>
    </citation>
    <scope>NUCLEOTIDE SEQUENCE [LARGE SCALE GENOMIC DNA]</scope>
    <source>
        <strain evidence="13 14">Neff</strain>
    </source>
</reference>
<dbReference type="SUPFAM" id="SSF56112">
    <property type="entry name" value="Protein kinase-like (PK-like)"/>
    <property type="match status" value="1"/>
</dbReference>
<keyword evidence="4" id="KW-0808">Transferase</keyword>
<dbReference type="Gene3D" id="3.30.200.20">
    <property type="entry name" value="Phosphorylase Kinase, domain 1"/>
    <property type="match status" value="1"/>
</dbReference>
<dbReference type="Pfam" id="PF14593">
    <property type="entry name" value="PH_3"/>
    <property type="match status" value="1"/>
</dbReference>
<dbReference type="GO" id="GO:0004674">
    <property type="term" value="F:protein serine/threonine kinase activity"/>
    <property type="evidence" value="ECO:0007669"/>
    <property type="project" value="UniProtKB-KW"/>
</dbReference>
<dbReference type="GO" id="GO:0005524">
    <property type="term" value="F:ATP binding"/>
    <property type="evidence" value="ECO:0007669"/>
    <property type="project" value="UniProtKB-UniRule"/>
</dbReference>
<dbReference type="Proteomes" id="UP000011083">
    <property type="component" value="Unassembled WGS sequence"/>
</dbReference>
<gene>
    <name evidence="13" type="ORF">ACA1_250810</name>
</gene>
<keyword evidence="2" id="KW-0723">Serine/threonine-protein kinase</keyword>
<evidence type="ECO:0000313" key="14">
    <source>
        <dbReference type="Proteomes" id="UP000011083"/>
    </source>
</evidence>
<evidence type="ECO:0000256" key="3">
    <source>
        <dbReference type="ARBA" id="ARBA00022553"/>
    </source>
</evidence>
<dbReference type="VEuPathDB" id="AmoebaDB:ACA1_250810"/>
<feature type="domain" description="Protein kinase" evidence="12">
    <location>
        <begin position="46"/>
        <end position="345"/>
    </location>
</feature>
<feature type="region of interest" description="Disordered" evidence="11">
    <location>
        <begin position="1"/>
        <end position="25"/>
    </location>
</feature>
<dbReference type="GO" id="GO:0035556">
    <property type="term" value="P:intracellular signal transduction"/>
    <property type="evidence" value="ECO:0007669"/>
    <property type="project" value="TreeGrafter"/>
</dbReference>
<dbReference type="FunFam" id="1.10.510.10:FF:000024">
    <property type="entry name" value="Probable serine/threonine-protein kinase cot-1"/>
    <property type="match status" value="1"/>
</dbReference>
<feature type="region of interest" description="Disordered" evidence="11">
    <location>
        <begin position="355"/>
        <end position="436"/>
    </location>
</feature>
<comment type="catalytic activity">
    <reaction evidence="9">
        <text>L-seryl-[protein] + ATP = O-phospho-L-seryl-[protein] + ADP + H(+)</text>
        <dbReference type="Rhea" id="RHEA:17989"/>
        <dbReference type="Rhea" id="RHEA-COMP:9863"/>
        <dbReference type="Rhea" id="RHEA-COMP:11604"/>
        <dbReference type="ChEBI" id="CHEBI:15378"/>
        <dbReference type="ChEBI" id="CHEBI:29999"/>
        <dbReference type="ChEBI" id="CHEBI:30616"/>
        <dbReference type="ChEBI" id="CHEBI:83421"/>
        <dbReference type="ChEBI" id="CHEBI:456216"/>
        <dbReference type="EC" id="2.7.11.1"/>
    </reaction>
</comment>
<dbReference type="GeneID" id="14923178"/>
<dbReference type="Gene3D" id="1.10.510.10">
    <property type="entry name" value="Transferase(Phosphotransferase) domain 1"/>
    <property type="match status" value="1"/>
</dbReference>
<keyword evidence="14" id="KW-1185">Reference proteome</keyword>
<evidence type="ECO:0000256" key="6">
    <source>
        <dbReference type="ARBA" id="ARBA00022777"/>
    </source>
</evidence>
<dbReference type="STRING" id="1257118.L8HAN3"/>
<dbReference type="RefSeq" id="XP_004367506.1">
    <property type="nucleotide sequence ID" value="XM_004367449.1"/>
</dbReference>
<dbReference type="AlphaFoldDB" id="L8HAN3"/>
<organism evidence="13 14">
    <name type="scientific">Acanthamoeba castellanii (strain ATCC 30010 / Neff)</name>
    <dbReference type="NCBI Taxonomy" id="1257118"/>
    <lineage>
        <taxon>Eukaryota</taxon>
        <taxon>Amoebozoa</taxon>
        <taxon>Discosea</taxon>
        <taxon>Longamoebia</taxon>
        <taxon>Centramoebida</taxon>
        <taxon>Acanthamoebidae</taxon>
        <taxon>Acanthamoeba</taxon>
    </lineage>
</organism>
<dbReference type="Pfam" id="PF00069">
    <property type="entry name" value="Pkinase"/>
    <property type="match status" value="2"/>
</dbReference>
<dbReference type="OrthoDB" id="347657at2759"/>
<feature type="compositionally biased region" description="Low complexity" evidence="11">
    <location>
        <begin position="9"/>
        <end position="25"/>
    </location>
</feature>
<evidence type="ECO:0000256" key="11">
    <source>
        <dbReference type="SAM" id="MobiDB-lite"/>
    </source>
</evidence>
<keyword evidence="3" id="KW-0597">Phosphoprotein</keyword>
<feature type="binding site" evidence="10">
    <location>
        <position position="83"/>
    </location>
    <ligand>
        <name>ATP</name>
        <dbReference type="ChEBI" id="CHEBI:30616"/>
    </ligand>
</feature>
<dbReference type="EC" id="2.7.11.1" evidence="1"/>
<dbReference type="InterPro" id="IPR000719">
    <property type="entry name" value="Prot_kinase_dom"/>
</dbReference>
<dbReference type="PROSITE" id="PS00108">
    <property type="entry name" value="PROTEIN_KINASE_ST"/>
    <property type="match status" value="1"/>
</dbReference>
<dbReference type="SMART" id="SM00220">
    <property type="entry name" value="S_TKc"/>
    <property type="match status" value="1"/>
</dbReference>
<accession>L8HAN3</accession>
<dbReference type="EMBL" id="KB007885">
    <property type="protein sequence ID" value="ELR22250.1"/>
    <property type="molecule type" value="Genomic_DNA"/>
</dbReference>
<dbReference type="PROSITE" id="PS50011">
    <property type="entry name" value="PROTEIN_KINASE_DOM"/>
    <property type="match status" value="1"/>
</dbReference>
<dbReference type="InterPro" id="IPR017441">
    <property type="entry name" value="Protein_kinase_ATP_BS"/>
</dbReference>
<dbReference type="InterPro" id="IPR011009">
    <property type="entry name" value="Kinase-like_dom_sf"/>
</dbReference>
<evidence type="ECO:0000256" key="9">
    <source>
        <dbReference type="ARBA" id="ARBA00048679"/>
    </source>
</evidence>
<dbReference type="InterPro" id="IPR050236">
    <property type="entry name" value="Ser_Thr_kinase_AGC"/>
</dbReference>
<evidence type="ECO:0000256" key="2">
    <source>
        <dbReference type="ARBA" id="ARBA00022527"/>
    </source>
</evidence>
<keyword evidence="6 13" id="KW-0418">Kinase</keyword>
<comment type="catalytic activity">
    <reaction evidence="8">
        <text>L-threonyl-[protein] + ATP = O-phospho-L-threonyl-[protein] + ADP + H(+)</text>
        <dbReference type="Rhea" id="RHEA:46608"/>
        <dbReference type="Rhea" id="RHEA-COMP:11060"/>
        <dbReference type="Rhea" id="RHEA-COMP:11605"/>
        <dbReference type="ChEBI" id="CHEBI:15378"/>
        <dbReference type="ChEBI" id="CHEBI:30013"/>
        <dbReference type="ChEBI" id="CHEBI:30616"/>
        <dbReference type="ChEBI" id="CHEBI:61977"/>
        <dbReference type="ChEBI" id="CHEBI:456216"/>
        <dbReference type="EC" id="2.7.11.1"/>
    </reaction>
</comment>
<sequence length="542" mass="60719">MDETKGNEGTAAGAGAPSVSSGSLEMTPVVTAAPPERAAVPREKDYDWGRTLGEGTFGTVKLGTVKTPGFSFPVVTGRTYAVKLIQKKFIMEKKNKEIVFRERKILEKLKHPFIVTLHYTFQTDPALNFVMDYCANGELYEHIRKAHTLSPSRSIFHENLRPRLSYLVGLPARLGASLHLQMGSLSEECARWYLAEIVVALEHMHGQGIVHRDLKPENILLNEDWHIKVIDFGTAKDVGRGRTNSFEGTPEYMSPELLGDKKELDTRADLWALGVMLFQFLTGKLLVRGSTPWETMRKVREREFEPFPDFFPPVAKDLCEKLLVSEPDERLGSNGFDEIKSHPFFEGIDWEGIVTATPPPLASNPNVPKPAETTRRASSSSLPNLDEVEAEADETEVIVQPTAGRPAATSVESEEKAGRSGSGIFSSSPRTDPEDIEANTSEWKEFLGDTEKVLRAALVHKKRRVFNVKRRQLLLTDAPRIIYIDPATRKEMGRITFDIVVKAIAKDPAHFIIQTKKRDYSFEDKAKNAQAWVDAINKHLIQ</sequence>
<evidence type="ECO:0000313" key="13">
    <source>
        <dbReference type="EMBL" id="ELR22250.1"/>
    </source>
</evidence>
<dbReference type="PROSITE" id="PS00107">
    <property type="entry name" value="PROTEIN_KINASE_ATP"/>
    <property type="match status" value="1"/>
</dbReference>
<dbReference type="InterPro" id="IPR008271">
    <property type="entry name" value="Ser/Thr_kinase_AS"/>
</dbReference>
<evidence type="ECO:0000256" key="1">
    <source>
        <dbReference type="ARBA" id="ARBA00012513"/>
    </source>
</evidence>
<dbReference type="Gene3D" id="2.30.29.30">
    <property type="entry name" value="Pleckstrin-homology domain (PH domain)/Phosphotyrosine-binding domain (PTB)"/>
    <property type="match status" value="1"/>
</dbReference>
<feature type="compositionally biased region" description="Acidic residues" evidence="11">
    <location>
        <begin position="386"/>
        <end position="396"/>
    </location>
</feature>
<evidence type="ECO:0000256" key="4">
    <source>
        <dbReference type="ARBA" id="ARBA00022679"/>
    </source>
</evidence>
<dbReference type="OMA" id="PNTGMKK"/>